<organism evidence="7">
    <name type="scientific">bioreactor metagenome</name>
    <dbReference type="NCBI Taxonomy" id="1076179"/>
    <lineage>
        <taxon>unclassified sequences</taxon>
        <taxon>metagenomes</taxon>
        <taxon>ecological metagenomes</taxon>
    </lineage>
</organism>
<name>A0A644YAR1_9ZZZZ</name>
<dbReference type="InterPro" id="IPR002528">
    <property type="entry name" value="MATE_fam"/>
</dbReference>
<feature type="transmembrane region" description="Helical" evidence="6">
    <location>
        <begin position="241"/>
        <end position="257"/>
    </location>
</feature>
<accession>A0A644YAR1</accession>
<comment type="subcellular location">
    <subcellularLocation>
        <location evidence="1">Cell membrane</location>
        <topology evidence="1">Multi-pass membrane protein</topology>
    </subcellularLocation>
</comment>
<comment type="caution">
    <text evidence="7">The sequence shown here is derived from an EMBL/GenBank/DDBJ whole genome shotgun (WGS) entry which is preliminary data.</text>
</comment>
<dbReference type="AlphaFoldDB" id="A0A644YAR1"/>
<keyword evidence="5 6" id="KW-0472">Membrane</keyword>
<gene>
    <name evidence="7" type="primary">spoVB_9</name>
    <name evidence="7" type="ORF">SDC9_72143</name>
</gene>
<feature type="transmembrane region" description="Helical" evidence="6">
    <location>
        <begin position="172"/>
        <end position="189"/>
    </location>
</feature>
<dbReference type="EMBL" id="VSSQ01004546">
    <property type="protein sequence ID" value="MPM25646.1"/>
    <property type="molecule type" value="Genomic_DNA"/>
</dbReference>
<evidence type="ECO:0000256" key="1">
    <source>
        <dbReference type="ARBA" id="ARBA00004651"/>
    </source>
</evidence>
<keyword evidence="4 6" id="KW-1133">Transmembrane helix</keyword>
<feature type="transmembrane region" description="Helical" evidence="6">
    <location>
        <begin position="327"/>
        <end position="348"/>
    </location>
</feature>
<evidence type="ECO:0000256" key="6">
    <source>
        <dbReference type="SAM" id="Phobius"/>
    </source>
</evidence>
<dbReference type="GO" id="GO:0042910">
    <property type="term" value="F:xenobiotic transmembrane transporter activity"/>
    <property type="evidence" value="ECO:0007669"/>
    <property type="project" value="InterPro"/>
</dbReference>
<dbReference type="PANTHER" id="PTHR30250:SF21">
    <property type="entry name" value="LIPID II FLIPPASE MURJ"/>
    <property type="match status" value="1"/>
</dbReference>
<proteinExistence type="predicted"/>
<dbReference type="GO" id="GO:0015297">
    <property type="term" value="F:antiporter activity"/>
    <property type="evidence" value="ECO:0007669"/>
    <property type="project" value="InterPro"/>
</dbReference>
<evidence type="ECO:0000256" key="4">
    <source>
        <dbReference type="ARBA" id="ARBA00022989"/>
    </source>
</evidence>
<dbReference type="InterPro" id="IPR050833">
    <property type="entry name" value="Poly_Biosynth_Transport"/>
</dbReference>
<feature type="transmembrane region" description="Helical" evidence="6">
    <location>
        <begin position="209"/>
        <end position="229"/>
    </location>
</feature>
<protein>
    <submittedName>
        <fullName evidence="7">Stage V sporulation protein B</fullName>
    </submittedName>
</protein>
<sequence>MRKAADIAAAQLIEQVLEVTASVALLRICLPMGLAYSCAAAALGCVLGKLGSCFIQFVLYRKAINNQSRKNSAPTPHLFRRLFHIAAPTALSSYVTSSIRTIEQLLIPYGLKKGGASGSGALATFGIIRGMAMPLILFPAFLLSTALDLVLPELTESQAAGHLRHLSYIIRRVYRIGILFSVCMMWIFLRFSHELGMLIYQSTDAAYFIRRLAVLAPFFYLDMITDMMVRGLGRHMSTMKYNLITSLVSVVLLYLLLPKFAITGYLITVYCCKILNFTLSLHKLVHISDLKIRLFDIFKAVLCMIASAQLANLMSRLLPVFPERFSFLAQIALTILFYILNLRIFACVSREDIAWCRSLLK</sequence>
<feature type="transmembrane region" description="Helical" evidence="6">
    <location>
        <begin position="34"/>
        <end position="60"/>
    </location>
</feature>
<dbReference type="PANTHER" id="PTHR30250">
    <property type="entry name" value="PST FAMILY PREDICTED COLANIC ACID TRANSPORTER"/>
    <property type="match status" value="1"/>
</dbReference>
<keyword evidence="2" id="KW-1003">Cell membrane</keyword>
<keyword evidence="3 6" id="KW-0812">Transmembrane</keyword>
<evidence type="ECO:0000313" key="7">
    <source>
        <dbReference type="EMBL" id="MPM25646.1"/>
    </source>
</evidence>
<evidence type="ECO:0000256" key="5">
    <source>
        <dbReference type="ARBA" id="ARBA00023136"/>
    </source>
</evidence>
<evidence type="ECO:0000256" key="2">
    <source>
        <dbReference type="ARBA" id="ARBA00022475"/>
    </source>
</evidence>
<dbReference type="Pfam" id="PF01554">
    <property type="entry name" value="MatE"/>
    <property type="match status" value="1"/>
</dbReference>
<evidence type="ECO:0000256" key="3">
    <source>
        <dbReference type="ARBA" id="ARBA00022692"/>
    </source>
</evidence>
<dbReference type="GO" id="GO:0005886">
    <property type="term" value="C:plasma membrane"/>
    <property type="evidence" value="ECO:0007669"/>
    <property type="project" value="UniProtKB-SubCell"/>
</dbReference>
<reference evidence="7" key="1">
    <citation type="submission" date="2019-08" db="EMBL/GenBank/DDBJ databases">
        <authorList>
            <person name="Kucharzyk K."/>
            <person name="Murdoch R.W."/>
            <person name="Higgins S."/>
            <person name="Loffler F."/>
        </authorList>
    </citation>
    <scope>NUCLEOTIDE SEQUENCE</scope>
</reference>